<keyword evidence="10" id="KW-0626">Porin</keyword>
<dbReference type="PANTHER" id="PTHR33619:SF3">
    <property type="entry name" value="POLYSACCHARIDE EXPORT PROTEIN GFCE-RELATED"/>
    <property type="match status" value="1"/>
</dbReference>
<keyword evidence="11" id="KW-0472">Membrane</keyword>
<gene>
    <name evidence="19" type="ORF">IC627_01455</name>
    <name evidence="18" type="ORF">PDPUS_1_02952</name>
</gene>
<evidence type="ECO:0000256" key="12">
    <source>
        <dbReference type="ARBA" id="ARBA00023139"/>
    </source>
</evidence>
<dbReference type="InterPro" id="IPR019554">
    <property type="entry name" value="Soluble_ligand-bd"/>
</dbReference>
<dbReference type="Gene3D" id="3.10.560.10">
    <property type="entry name" value="Outer membrane lipoprotein wza domain like"/>
    <property type="match status" value="8"/>
</dbReference>
<evidence type="ECO:0000259" key="15">
    <source>
        <dbReference type="Pfam" id="PF02563"/>
    </source>
</evidence>
<comment type="similarity">
    <text evidence="2">Belongs to the BexD/CtrA/VexA family.</text>
</comment>
<keyword evidence="13" id="KW-0998">Cell outer membrane</keyword>
<sequence length="892" mass="98677">MKIVIALFLFTLSFTCWGEILTPGDRIFLQIPGESDFEQPFTINDQGLLLLPEIGPIKVAGLKESEAEELIFQALSELYHNLDSFKLSVIEQLIRVQVLGYVEKPGAISLQPDSNVQMALTKVGGARPGAQLDQFQLQRQGKTKLFNYKNYLDSGNPSLLPILQDGDILFIPASPLLGNIEVNFDAASLINSGDAGEQHEALTIFGELRNPGLFSYKKGMTIIDALMRADGVTRFADVSKIRVITDNKPYIFDLKYYLDTSDASNLPPIKPGTTIFAPIEVEDIGTSKRSIYVMGEVKNAGVFEATTETSFIDALANAGGPTRFADTTHIKLLRTTKPPITINLVAYTKNPQSINLPPLESGDAIFVPEKLDLNEKSWLKVTDERAIKIMGAVKKPGRYEWNQDMDFMDLLAHAGGPNQQANLSSIRIIKESKNTGHQVLFFDFDSFIKRGSPASLLPNLVAGDSVIIDELPHDPSDNKSSWVRQSAKDSIYIFGSVGAPGRYAFNREQGFLDILSAADGPVAQADLKEVLITHRNGQQRKITRLDLARYFETGNEKLLPKVLPSDVIYVPPVSSDADDKAVKVMGAVKNPGRFKWNNKMTFLDLLAVAGGPTQKANISKIRIIKERSNRADGNVLYFDLERFMDEGGNFNELPNLLAGDSIIIDELPHDPTDNKSTWLRQSAQDSIYIFGAIGAPGRYAFNQQMGFLDILSAADGPTNDADLQNVRISHRNGNHSTVTQLNLTQYFETGDETIIPKVVPGDVIYIPPQDRLWLDKSPQKMVRLMGSVHKPGRYDFNQQMSLLDLLAEAGGPTDKAYIERIMIVNSSCCGDKTQAFNLRDYINDPQKYPLPLLRPGDTVYVPDERESTSQQIRQVFQDALGIFSLIALGAAL</sequence>
<dbReference type="InterPro" id="IPR049712">
    <property type="entry name" value="Poly_export"/>
</dbReference>
<dbReference type="InterPro" id="IPR003715">
    <property type="entry name" value="Poly_export_N"/>
</dbReference>
<dbReference type="GO" id="GO:0015159">
    <property type="term" value="F:polysaccharide transmembrane transporter activity"/>
    <property type="evidence" value="ECO:0007669"/>
    <property type="project" value="InterPro"/>
</dbReference>
<name>A0A1V1V6R8_PHODP</name>
<dbReference type="GO" id="GO:0006811">
    <property type="term" value="P:monoatomic ion transport"/>
    <property type="evidence" value="ECO:0007669"/>
    <property type="project" value="UniProtKB-KW"/>
</dbReference>
<dbReference type="Pfam" id="PF02563">
    <property type="entry name" value="Poly_export"/>
    <property type="match status" value="1"/>
</dbReference>
<evidence type="ECO:0000256" key="4">
    <source>
        <dbReference type="ARBA" id="ARBA00022452"/>
    </source>
</evidence>
<feature type="domain" description="Soluble ligand binding" evidence="16">
    <location>
        <begin position="95"/>
        <end position="141"/>
    </location>
</feature>
<evidence type="ECO:0000313" key="19">
    <source>
        <dbReference type="EMBL" id="QOD56783.1"/>
    </source>
</evidence>
<keyword evidence="7" id="KW-0732">Signal</keyword>
<feature type="domain" description="Soluble ligand binding" evidence="16">
    <location>
        <begin position="781"/>
        <end position="823"/>
    </location>
</feature>
<evidence type="ECO:0000256" key="13">
    <source>
        <dbReference type="ARBA" id="ARBA00023237"/>
    </source>
</evidence>
<feature type="domain" description="Soluble ligand binding" evidence="16">
    <location>
        <begin position="582"/>
        <end position="638"/>
    </location>
</feature>
<evidence type="ECO:0000256" key="8">
    <source>
        <dbReference type="ARBA" id="ARBA00023047"/>
    </source>
</evidence>
<reference evidence="18" key="1">
    <citation type="journal article" date="2017" name="Genome Announc.">
        <title>Whole-Genome Sequence of Photobacterium damselae subsp. piscicida Strain 91-197, Isolated from Hybrid Striped Bass (Morone sp.) in the United States.</title>
        <authorList>
            <person name="Teru Y."/>
            <person name="Hikima J."/>
            <person name="Kono T."/>
            <person name="Sakai M."/>
            <person name="Takano T."/>
            <person name="Hawke J.P."/>
            <person name="Takeyama H."/>
            <person name="Aoki T."/>
        </authorList>
    </citation>
    <scope>NUCLEOTIDE SEQUENCE</scope>
    <source>
        <strain evidence="18">91-197</strain>
    </source>
</reference>
<keyword evidence="3" id="KW-0813">Transport</keyword>
<dbReference type="GO" id="GO:0046930">
    <property type="term" value="C:pore complex"/>
    <property type="evidence" value="ECO:0007669"/>
    <property type="project" value="UniProtKB-KW"/>
</dbReference>
<evidence type="ECO:0000256" key="10">
    <source>
        <dbReference type="ARBA" id="ARBA00023114"/>
    </source>
</evidence>
<evidence type="ECO:0000256" key="11">
    <source>
        <dbReference type="ARBA" id="ARBA00023136"/>
    </source>
</evidence>
<dbReference type="Pfam" id="PF10531">
    <property type="entry name" value="SLBB"/>
    <property type="match status" value="6"/>
</dbReference>
<evidence type="ECO:0000313" key="20">
    <source>
        <dbReference type="Proteomes" id="UP000218676"/>
    </source>
</evidence>
<organism evidence="19 21">
    <name type="scientific">Photobacterium damsela subsp. piscicida</name>
    <name type="common">Pasteurella piscicida</name>
    <dbReference type="NCBI Taxonomy" id="38294"/>
    <lineage>
        <taxon>Bacteria</taxon>
        <taxon>Pseudomonadati</taxon>
        <taxon>Pseudomonadota</taxon>
        <taxon>Gammaproteobacteria</taxon>
        <taxon>Vibrionales</taxon>
        <taxon>Vibrionaceae</taxon>
        <taxon>Photobacterium</taxon>
    </lineage>
</organism>
<dbReference type="PANTHER" id="PTHR33619">
    <property type="entry name" value="POLYSACCHARIDE EXPORT PROTEIN GFCE-RELATED"/>
    <property type="match status" value="1"/>
</dbReference>
<dbReference type="Proteomes" id="UP000218676">
    <property type="component" value="Chromosome 1"/>
</dbReference>
<dbReference type="AlphaFoldDB" id="A0A1V1V6R8"/>
<dbReference type="GO" id="GO:0015288">
    <property type="term" value="F:porin activity"/>
    <property type="evidence" value="ECO:0007669"/>
    <property type="project" value="UniProtKB-KW"/>
</dbReference>
<keyword evidence="9" id="KW-0406">Ion transport</keyword>
<keyword evidence="14" id="KW-0449">Lipoprotein</keyword>
<evidence type="ECO:0000256" key="2">
    <source>
        <dbReference type="ARBA" id="ARBA00009450"/>
    </source>
</evidence>
<evidence type="ECO:0000256" key="9">
    <source>
        <dbReference type="ARBA" id="ARBA00023065"/>
    </source>
</evidence>
<feature type="domain" description="Soluble ligand binding" evidence="16">
    <location>
        <begin position="203"/>
        <end position="245"/>
    </location>
</feature>
<evidence type="ECO:0000256" key="5">
    <source>
        <dbReference type="ARBA" id="ARBA00022597"/>
    </source>
</evidence>
<keyword evidence="8" id="KW-0625">Polysaccharide transport</keyword>
<evidence type="ECO:0000256" key="6">
    <source>
        <dbReference type="ARBA" id="ARBA00022692"/>
    </source>
</evidence>
<evidence type="ECO:0000313" key="21">
    <source>
        <dbReference type="Proteomes" id="UP000516656"/>
    </source>
</evidence>
<keyword evidence="6" id="KW-0812">Transmembrane</keyword>
<reference evidence="19 21" key="3">
    <citation type="submission" date="2020-09" db="EMBL/GenBank/DDBJ databases">
        <title>Complete, closed and curated genome sequences of Photobacterium damselae subsp. piscicida isolates from Australia indicate localised evolution and additional plasmid-borne pathogenicity mechanisms.</title>
        <authorList>
            <person name="Baseggio L."/>
            <person name="Silayeva O."/>
            <person name="Buller N."/>
            <person name="Landos M."/>
            <person name="Engelstaedter J."/>
            <person name="Barnes A.C."/>
        </authorList>
    </citation>
    <scope>NUCLEOTIDE SEQUENCE [LARGE SCALE GENOMIC DNA]</scope>
    <source>
        <strain evidence="19 21">AS-16-0540-1</strain>
    </source>
</reference>
<feature type="domain" description="Soluble ligand binding" evidence="16">
    <location>
        <begin position="388"/>
        <end position="433"/>
    </location>
</feature>
<dbReference type="Pfam" id="PF22461">
    <property type="entry name" value="SLBB_2"/>
    <property type="match status" value="1"/>
</dbReference>
<evidence type="ECO:0000256" key="7">
    <source>
        <dbReference type="ARBA" id="ARBA00022729"/>
    </source>
</evidence>
<feature type="domain" description="Soluble ligand binding" evidence="16">
    <location>
        <begin position="291"/>
        <end position="335"/>
    </location>
</feature>
<comment type="subcellular location">
    <subcellularLocation>
        <location evidence="1">Cell outer membrane</location>
        <topology evidence="1">Multi-pass membrane protein</topology>
    </subcellularLocation>
</comment>
<keyword evidence="4" id="KW-1134">Transmembrane beta strand</keyword>
<feature type="domain" description="Polysaccharide export protein N-terminal" evidence="15">
    <location>
        <begin position="20"/>
        <end position="80"/>
    </location>
</feature>
<dbReference type="InterPro" id="IPR054765">
    <property type="entry name" value="SLBB_dom"/>
</dbReference>
<dbReference type="GO" id="GO:0009279">
    <property type="term" value="C:cell outer membrane"/>
    <property type="evidence" value="ECO:0007669"/>
    <property type="project" value="UniProtKB-SubCell"/>
</dbReference>
<dbReference type="RefSeq" id="WP_086957308.1">
    <property type="nucleotide sequence ID" value="NZ_AP018045.1"/>
</dbReference>
<dbReference type="EMBL" id="CP061854">
    <property type="protein sequence ID" value="QOD56783.1"/>
    <property type="molecule type" value="Genomic_DNA"/>
</dbReference>
<dbReference type="Proteomes" id="UP000516656">
    <property type="component" value="Chromosome 1"/>
</dbReference>
<evidence type="ECO:0000259" key="17">
    <source>
        <dbReference type="Pfam" id="PF22461"/>
    </source>
</evidence>
<evidence type="ECO:0000259" key="16">
    <source>
        <dbReference type="Pfam" id="PF10531"/>
    </source>
</evidence>
<proteinExistence type="inferred from homology"/>
<keyword evidence="5" id="KW-0762">Sugar transport</keyword>
<evidence type="ECO:0000256" key="3">
    <source>
        <dbReference type="ARBA" id="ARBA00022448"/>
    </source>
</evidence>
<evidence type="ECO:0000313" key="18">
    <source>
        <dbReference type="EMBL" id="BAX54326.1"/>
    </source>
</evidence>
<reference evidence="20" key="2">
    <citation type="submission" date="2017-05" db="EMBL/GenBank/DDBJ databases">
        <title>Whole genome sequence of fish pathogenic bacteria, Photobacterium damselae subsp. piscicida, strain 91-197, isolated from hybrid striped bass (Morone sp.) in USA.</title>
        <authorList>
            <person name="Teru Y."/>
            <person name="Hikima J."/>
            <person name="Kono T."/>
            <person name="Sakai M."/>
            <person name="Takano T."/>
            <person name="Hawke J.P."/>
            <person name="Takeyama H."/>
            <person name="Aoki T."/>
        </authorList>
    </citation>
    <scope>NUCLEOTIDE SEQUENCE [LARGE SCALE GENOMIC DNA]</scope>
    <source>
        <strain evidence="20">91-197</strain>
    </source>
</reference>
<feature type="domain" description="SLBB" evidence="17">
    <location>
        <begin position="687"/>
        <end position="766"/>
    </location>
</feature>
<accession>A0A1V1V6R8</accession>
<evidence type="ECO:0000256" key="1">
    <source>
        <dbReference type="ARBA" id="ARBA00004571"/>
    </source>
</evidence>
<keyword evidence="12" id="KW-0564">Palmitate</keyword>
<evidence type="ECO:0000256" key="14">
    <source>
        <dbReference type="ARBA" id="ARBA00023288"/>
    </source>
</evidence>
<dbReference type="EMBL" id="AP018045">
    <property type="protein sequence ID" value="BAX54326.1"/>
    <property type="molecule type" value="Genomic_DNA"/>
</dbReference>
<protein>
    <submittedName>
        <fullName evidence="18">Polysialic acid transport protein KpsD</fullName>
    </submittedName>
    <submittedName>
        <fullName evidence="19">SLBB domain-containing protein</fullName>
    </submittedName>
</protein>